<gene>
    <name evidence="2" type="ORF">OXYTRIMIC_016</name>
</gene>
<comment type="caution">
    <text evidence="2">The sequence shown here is derived from an EMBL/GenBank/DDBJ whole genome shotgun (WGS) entry which is preliminary data.</text>
</comment>
<proteinExistence type="predicted"/>
<evidence type="ECO:0000256" key="1">
    <source>
        <dbReference type="SAM" id="MobiDB-lite"/>
    </source>
</evidence>
<accession>A0A073I0X4</accession>
<protein>
    <submittedName>
        <fullName evidence="2">Uncharacterized protein</fullName>
    </submittedName>
</protein>
<keyword evidence="3" id="KW-1185">Reference proteome</keyword>
<dbReference type="Proteomes" id="UP000053232">
    <property type="component" value="Unassembled WGS sequence"/>
</dbReference>
<organism evidence="2 3">
    <name type="scientific">Oxytricha trifallax</name>
    <dbReference type="NCBI Taxonomy" id="1172189"/>
    <lineage>
        <taxon>Eukaryota</taxon>
        <taxon>Sar</taxon>
        <taxon>Alveolata</taxon>
        <taxon>Ciliophora</taxon>
        <taxon>Intramacronucleata</taxon>
        <taxon>Spirotrichea</taxon>
        <taxon>Stichotrichia</taxon>
        <taxon>Sporadotrichida</taxon>
        <taxon>Oxytrichidae</taxon>
        <taxon>Oxytrichinae</taxon>
        <taxon>Oxytricha</taxon>
    </lineage>
</organism>
<evidence type="ECO:0000313" key="3">
    <source>
        <dbReference type="Proteomes" id="UP000053232"/>
    </source>
</evidence>
<evidence type="ECO:0000313" key="2">
    <source>
        <dbReference type="EMBL" id="KEJ83160.1"/>
    </source>
</evidence>
<dbReference type="EMBL" id="ARYC01000108">
    <property type="protein sequence ID" value="KEJ83160.1"/>
    <property type="molecule type" value="Genomic_DNA"/>
</dbReference>
<name>A0A073I0X4_9SPIT</name>
<feature type="region of interest" description="Disordered" evidence="1">
    <location>
        <begin position="320"/>
        <end position="340"/>
    </location>
</feature>
<reference evidence="3" key="1">
    <citation type="journal article" date="2014" name="Cell">
        <title>The Architecture of a Scrambled Genome Reveals Massive Levels of Genomic Rearrangement during Development.</title>
        <authorList>
            <person name="Chen X."/>
            <person name="Bracht J.R."/>
            <person name="Goldman A.D."/>
            <person name="Dolzhenko E."/>
            <person name="Clay D.M."/>
            <person name="Swart E.C."/>
            <person name="Perlman D.H."/>
            <person name="Doak T.G."/>
            <person name="Stuart A."/>
            <person name="Amemiya C.T."/>
            <person name="Sebra R.P."/>
            <person name="Landweber L.F."/>
        </authorList>
    </citation>
    <scope>NUCLEOTIDE SEQUENCE [LARGE SCALE GENOMIC DNA]</scope>
    <source>
        <strain evidence="3">JRB310</strain>
    </source>
</reference>
<dbReference type="AlphaFoldDB" id="A0A073I0X4"/>
<feature type="region of interest" description="Disordered" evidence="1">
    <location>
        <begin position="254"/>
        <end position="300"/>
    </location>
</feature>
<feature type="compositionally biased region" description="Basic residues" evidence="1">
    <location>
        <begin position="259"/>
        <end position="287"/>
    </location>
</feature>
<sequence>MIQQTREQFIQGAYKQILKQFKTTQLYSEEVQQLPPQDIFKKAYWHPGKQDQSTLTCFITASNMVAGGALFDSPEKFHALYESRTHMSNKRKLEMPWEEGYCYKNLPFLFYDPNIDQWYSPIFTRAFSGVILRNMKANIHQGWWGLLETDNPDSKFIIQIMVLTTSLENGLQKSHKQCHAAAVVKDAGKWWLLDSAEDRPIEITPEGDQLQQWYHGVYYIGMLAIRADNPPYKKRKAFKREWYRFMKGEKVVKQGGNRMKIKSSRKSSRKNRRTNPHNKGNKQHRTNKQAIPQSTPRKSRALQLIGKRADRGREMDAKAALLDSTQKGRQKRLQIVTEQD</sequence>